<feature type="transmembrane region" description="Helical" evidence="6">
    <location>
        <begin position="283"/>
        <end position="303"/>
    </location>
</feature>
<feature type="transmembrane region" description="Helical" evidence="6">
    <location>
        <begin position="65"/>
        <end position="85"/>
    </location>
</feature>
<dbReference type="InterPro" id="IPR002797">
    <property type="entry name" value="Polysacc_synth"/>
</dbReference>
<feature type="transmembrane region" description="Helical" evidence="6">
    <location>
        <begin position="434"/>
        <end position="455"/>
    </location>
</feature>
<dbReference type="Proteomes" id="UP000663064">
    <property type="component" value="Chromosome"/>
</dbReference>
<keyword evidence="4 6" id="KW-1133">Transmembrane helix</keyword>
<keyword evidence="5 6" id="KW-0472">Membrane</keyword>
<evidence type="ECO:0000256" key="3">
    <source>
        <dbReference type="ARBA" id="ARBA00022692"/>
    </source>
</evidence>
<dbReference type="Pfam" id="PF01943">
    <property type="entry name" value="Polysacc_synt"/>
    <property type="match status" value="1"/>
</dbReference>
<evidence type="ECO:0000256" key="1">
    <source>
        <dbReference type="ARBA" id="ARBA00004651"/>
    </source>
</evidence>
<reference evidence="7" key="1">
    <citation type="journal article" date="2021" name="Front. Microbiol.">
        <title>Cellular and Genomic Properties of Haloferax gibbonsii LR2-5, the Host of Euryarchaeal Virus HFTV1.</title>
        <authorList>
            <person name="Tittes C."/>
            <person name="Schwarzer S."/>
            <person name="Pfeiffer F."/>
            <person name="Dyall-Smith M."/>
            <person name="Rodriguez-Franco M."/>
            <person name="Oksanen H.M."/>
            <person name="Quax T.E.F."/>
        </authorList>
    </citation>
    <scope>NUCLEOTIDE SEQUENCE</scope>
    <source>
        <strain evidence="7">LR2-5</strain>
    </source>
</reference>
<sequence length="470" mass="51505">MLLGALITPLLVRYLGEAQYGDYAFVLSIILMTGLLTSPVVSVGLRKFLAENRPLQHWADRVYGFFTRLGIIIASAFALIIFLSLQSESIREILQDGTVLYIYVAIFVIMSKQMFSISINTLRGLKQERYSEPLFVVRKLIFGLIALVLIYYGWGVTGVLLGEIVGLLVAALVGTYFIHKYLDLDYILKIDKNLPKHELVKFSIGNVILMSLVASLYHIDLLLLNPISGSEQTGYYKGALIIVEFLWFAPIAVQTVMIQSASELWDSGQISEINQLSSRLTRYVLLFTGLLSIGLASLVQDLVPLYLGSSFTPSVLPILILIPGALGFATARPIYSIGQAKGNYRPIIVATAGAAILNVFLNLILIPRHGMIGAATATSISYGIMFFCHLASARVIGFNPLQDLRPVRLLTTIAISGILISILSGLILSPYLSLLIIPPIGLVIFLIMSLLTGALDKSEMESIINSAYIK</sequence>
<feature type="transmembrane region" description="Helical" evidence="6">
    <location>
        <begin position="134"/>
        <end position="154"/>
    </location>
</feature>
<evidence type="ECO:0000256" key="2">
    <source>
        <dbReference type="ARBA" id="ARBA00022475"/>
    </source>
</evidence>
<feature type="transmembrane region" description="Helical" evidence="6">
    <location>
        <begin position="315"/>
        <end position="335"/>
    </location>
</feature>
<feature type="transmembrane region" description="Helical" evidence="6">
    <location>
        <begin position="160"/>
        <end position="178"/>
    </location>
</feature>
<evidence type="ECO:0000256" key="6">
    <source>
        <dbReference type="SAM" id="Phobius"/>
    </source>
</evidence>
<feature type="transmembrane region" description="Helical" evidence="6">
    <location>
        <begin position="409"/>
        <end position="428"/>
    </location>
</feature>
<evidence type="ECO:0000256" key="5">
    <source>
        <dbReference type="ARBA" id="ARBA00023136"/>
    </source>
</evidence>
<feature type="transmembrane region" description="Helical" evidence="6">
    <location>
        <begin position="372"/>
        <end position="397"/>
    </location>
</feature>
<feature type="transmembrane region" description="Helical" evidence="6">
    <location>
        <begin position="23"/>
        <end position="45"/>
    </location>
</feature>
<dbReference type="InterPro" id="IPR050833">
    <property type="entry name" value="Poly_Biosynth_Transport"/>
</dbReference>
<organism evidence="7 8">
    <name type="scientific">Haloferax gibbonsii</name>
    <dbReference type="NCBI Taxonomy" id="35746"/>
    <lineage>
        <taxon>Archaea</taxon>
        <taxon>Methanobacteriati</taxon>
        <taxon>Methanobacteriota</taxon>
        <taxon>Stenosarchaea group</taxon>
        <taxon>Halobacteria</taxon>
        <taxon>Halobacteriales</taxon>
        <taxon>Haloferacaceae</taxon>
        <taxon>Haloferax</taxon>
    </lineage>
</organism>
<proteinExistence type="predicted"/>
<feature type="transmembrane region" description="Helical" evidence="6">
    <location>
        <begin position="199"/>
        <end position="219"/>
    </location>
</feature>
<feature type="transmembrane region" description="Helical" evidence="6">
    <location>
        <begin position="100"/>
        <end position="122"/>
    </location>
</feature>
<feature type="transmembrane region" description="Helical" evidence="6">
    <location>
        <begin position="347"/>
        <end position="366"/>
    </location>
</feature>
<gene>
    <name evidence="7" type="ORF">HfgLR_13055</name>
</gene>
<dbReference type="GO" id="GO:0005886">
    <property type="term" value="C:plasma membrane"/>
    <property type="evidence" value="ECO:0007669"/>
    <property type="project" value="UniProtKB-SubCell"/>
</dbReference>
<feature type="transmembrane region" description="Helical" evidence="6">
    <location>
        <begin position="239"/>
        <end position="262"/>
    </location>
</feature>
<dbReference type="PANTHER" id="PTHR30250">
    <property type="entry name" value="PST FAMILY PREDICTED COLANIC ACID TRANSPORTER"/>
    <property type="match status" value="1"/>
</dbReference>
<protein>
    <submittedName>
        <fullName evidence="7">RfbX family transport protein</fullName>
    </submittedName>
</protein>
<comment type="subcellular location">
    <subcellularLocation>
        <location evidence="1">Cell membrane</location>
        <topology evidence="1">Multi-pass membrane protein</topology>
    </subcellularLocation>
</comment>
<dbReference type="PANTHER" id="PTHR30250:SF11">
    <property type="entry name" value="O-ANTIGEN TRANSPORTER-RELATED"/>
    <property type="match status" value="1"/>
</dbReference>
<dbReference type="AlphaFoldDB" id="A0A871BIV7"/>
<evidence type="ECO:0000313" key="7">
    <source>
        <dbReference type="EMBL" id="QOS12739.1"/>
    </source>
</evidence>
<evidence type="ECO:0000313" key="8">
    <source>
        <dbReference type="Proteomes" id="UP000663064"/>
    </source>
</evidence>
<dbReference type="EMBL" id="CP063205">
    <property type="protein sequence ID" value="QOS12739.1"/>
    <property type="molecule type" value="Genomic_DNA"/>
</dbReference>
<name>A0A871BIV7_HALGI</name>
<evidence type="ECO:0000256" key="4">
    <source>
        <dbReference type="ARBA" id="ARBA00022989"/>
    </source>
</evidence>
<keyword evidence="3 6" id="KW-0812">Transmembrane</keyword>
<accession>A0A871BIV7</accession>
<keyword evidence="2" id="KW-1003">Cell membrane</keyword>